<name>A0ABV9PLC2_9ACTN</name>
<proteinExistence type="inferred from homology"/>
<feature type="transmembrane region" description="Helical" evidence="10">
    <location>
        <begin position="38"/>
        <end position="58"/>
    </location>
</feature>
<comment type="subcellular location">
    <subcellularLocation>
        <location evidence="1 10">Cell membrane</location>
        <topology evidence="1 10">Multi-pass membrane protein</topology>
    </subcellularLocation>
</comment>
<dbReference type="InterPro" id="IPR003691">
    <property type="entry name" value="FluC"/>
</dbReference>
<keyword evidence="5 10" id="KW-0472">Membrane</keyword>
<keyword evidence="3 10" id="KW-0812">Transmembrane</keyword>
<dbReference type="RefSeq" id="WP_344988547.1">
    <property type="nucleotide sequence ID" value="NZ_BAABCD010000005.1"/>
</dbReference>
<evidence type="ECO:0000256" key="5">
    <source>
        <dbReference type="ARBA" id="ARBA00023136"/>
    </source>
</evidence>
<evidence type="ECO:0000256" key="8">
    <source>
        <dbReference type="ARBA" id="ARBA00035585"/>
    </source>
</evidence>
<evidence type="ECO:0000313" key="11">
    <source>
        <dbReference type="EMBL" id="MFC4753912.1"/>
    </source>
</evidence>
<feature type="transmembrane region" description="Helical" evidence="10">
    <location>
        <begin position="70"/>
        <end position="92"/>
    </location>
</feature>
<accession>A0ABV9PLC2</accession>
<comment type="activity regulation">
    <text evidence="10">Na(+) is not transported, but it plays an essential structural role and its presence is essential for fluoride channel function.</text>
</comment>
<dbReference type="Proteomes" id="UP001595836">
    <property type="component" value="Unassembled WGS sequence"/>
</dbReference>
<evidence type="ECO:0000256" key="2">
    <source>
        <dbReference type="ARBA" id="ARBA00022475"/>
    </source>
</evidence>
<keyword evidence="12" id="KW-1185">Reference proteome</keyword>
<evidence type="ECO:0000313" key="12">
    <source>
        <dbReference type="Proteomes" id="UP001595836"/>
    </source>
</evidence>
<keyword evidence="2 10" id="KW-1003">Cell membrane</keyword>
<organism evidence="11 12">
    <name type="scientific">Dietzia aurantiaca</name>
    <dbReference type="NCBI Taxonomy" id="983873"/>
    <lineage>
        <taxon>Bacteria</taxon>
        <taxon>Bacillati</taxon>
        <taxon>Actinomycetota</taxon>
        <taxon>Actinomycetes</taxon>
        <taxon>Mycobacteriales</taxon>
        <taxon>Dietziaceae</taxon>
        <taxon>Dietzia</taxon>
    </lineage>
</organism>
<evidence type="ECO:0000256" key="10">
    <source>
        <dbReference type="HAMAP-Rule" id="MF_00454"/>
    </source>
</evidence>
<dbReference type="Pfam" id="PF02537">
    <property type="entry name" value="CRCB"/>
    <property type="match status" value="1"/>
</dbReference>
<comment type="catalytic activity">
    <reaction evidence="8">
        <text>fluoride(in) = fluoride(out)</text>
        <dbReference type="Rhea" id="RHEA:76159"/>
        <dbReference type="ChEBI" id="CHEBI:17051"/>
    </reaction>
    <physiologicalReaction direction="left-to-right" evidence="8">
        <dbReference type="Rhea" id="RHEA:76160"/>
    </physiologicalReaction>
</comment>
<comment type="similarity">
    <text evidence="7 10">Belongs to the fluoride channel Fluc/FEX (TC 1.A.43) family.</text>
</comment>
<reference evidence="12" key="1">
    <citation type="journal article" date="2019" name="Int. J. Syst. Evol. Microbiol.">
        <title>The Global Catalogue of Microorganisms (GCM) 10K type strain sequencing project: providing services to taxonomists for standard genome sequencing and annotation.</title>
        <authorList>
            <consortium name="The Broad Institute Genomics Platform"/>
            <consortium name="The Broad Institute Genome Sequencing Center for Infectious Disease"/>
            <person name="Wu L."/>
            <person name="Ma J."/>
        </authorList>
    </citation>
    <scope>NUCLEOTIDE SEQUENCE [LARGE SCALE GENOMIC DNA]</scope>
    <source>
        <strain evidence="12">JCM 11882</strain>
    </source>
</reference>
<dbReference type="EMBL" id="JBHSHP010000008">
    <property type="protein sequence ID" value="MFC4753912.1"/>
    <property type="molecule type" value="Genomic_DNA"/>
</dbReference>
<keyword evidence="10" id="KW-0915">Sodium</keyword>
<comment type="caution">
    <text evidence="11">The sequence shown here is derived from an EMBL/GenBank/DDBJ whole genome shotgun (WGS) entry which is preliminary data.</text>
</comment>
<keyword evidence="6 10" id="KW-0407">Ion channel</keyword>
<gene>
    <name evidence="10" type="primary">fluC</name>
    <name evidence="10" type="synonym">crcB</name>
    <name evidence="11" type="ORF">ACFO7U_03845</name>
</gene>
<feature type="transmembrane region" description="Helical" evidence="10">
    <location>
        <begin position="104"/>
        <end position="129"/>
    </location>
</feature>
<dbReference type="HAMAP" id="MF_00454">
    <property type="entry name" value="FluC"/>
    <property type="match status" value="1"/>
</dbReference>
<evidence type="ECO:0000256" key="6">
    <source>
        <dbReference type="ARBA" id="ARBA00023303"/>
    </source>
</evidence>
<sequence length="139" mass="13690">MRAAGLALLLVALGGAAGSAGRAAVTLALPESPLAATLLVNVVGAFVLAALVAVLDGARPRRRDRQRRARLLLGTGLCGGFTTYSAVALQTAELVRDSAPLTAAGYALATLVLGALASLAGLAAAGVAVSRCNAAERTA</sequence>
<keyword evidence="10" id="KW-0813">Transport</keyword>
<keyword evidence="10" id="KW-0479">Metal-binding</keyword>
<keyword evidence="10" id="KW-0406">Ion transport</keyword>
<comment type="function">
    <text evidence="9 10">Fluoride-specific ion channel. Important for reducing fluoride concentration in the cell, thus reducing its toxicity.</text>
</comment>
<feature type="binding site" evidence="10">
    <location>
        <position position="79"/>
    </location>
    <ligand>
        <name>Na(+)</name>
        <dbReference type="ChEBI" id="CHEBI:29101"/>
        <note>structural</note>
    </ligand>
</feature>
<keyword evidence="4 10" id="KW-1133">Transmembrane helix</keyword>
<evidence type="ECO:0000256" key="9">
    <source>
        <dbReference type="ARBA" id="ARBA00049940"/>
    </source>
</evidence>
<evidence type="ECO:0000256" key="4">
    <source>
        <dbReference type="ARBA" id="ARBA00022989"/>
    </source>
</evidence>
<evidence type="ECO:0000256" key="1">
    <source>
        <dbReference type="ARBA" id="ARBA00004651"/>
    </source>
</evidence>
<dbReference type="PANTHER" id="PTHR28259">
    <property type="entry name" value="FLUORIDE EXPORT PROTEIN 1-RELATED"/>
    <property type="match status" value="1"/>
</dbReference>
<feature type="binding site" evidence="10">
    <location>
        <position position="82"/>
    </location>
    <ligand>
        <name>Na(+)</name>
        <dbReference type="ChEBI" id="CHEBI:29101"/>
        <note>structural</note>
    </ligand>
</feature>
<evidence type="ECO:0000256" key="7">
    <source>
        <dbReference type="ARBA" id="ARBA00035120"/>
    </source>
</evidence>
<dbReference type="PANTHER" id="PTHR28259:SF1">
    <property type="entry name" value="FLUORIDE EXPORT PROTEIN 1-RELATED"/>
    <property type="match status" value="1"/>
</dbReference>
<evidence type="ECO:0000256" key="3">
    <source>
        <dbReference type="ARBA" id="ARBA00022692"/>
    </source>
</evidence>
<protein>
    <recommendedName>
        <fullName evidence="10">Fluoride-specific ion channel FluC</fullName>
    </recommendedName>
</protein>